<feature type="domain" description="Acyl-CoA dehydrogenase/oxidase N-terminal" evidence="4">
    <location>
        <begin position="39"/>
        <end position="103"/>
    </location>
</feature>
<evidence type="ECO:0000313" key="6">
    <source>
        <dbReference type="Proteomes" id="UP001500655"/>
    </source>
</evidence>
<sequence length="399" mass="42434">MSQPHLNVPGARAAVLTDDAAAVKAAHALAARWREAGPRRDADRAVPVDELAWLSESGLLAMTVRPRYGGAGVPTATLARVFAILSAADTALAQVPQNHFGAVYGLEAEPDDGRKEFLFAEVLRGARFGNAGAERGRHSRRQPTTTIVADGDDYVLNGEKAYCTGALTADYVPVSASHPDGWVGTAFVPRGTPGLVLSEDWDAFGQRATISGSATLTDVRVPARLVFNHAGRPRAATAFRYSRSQLTHAALQVGAAEEALALAERADAGRLGGRFAAWRDDLIVEIAATWALIDRAADLIDEVVAVGSVTGDAALAVGIAVDEAKVLAYELGPAATDALAGFLGDRAGPRFDRYWRNARTHALHDPVRWRRHYVGDHYLNGNPPPFLSWLLTAASDAPL</sequence>
<feature type="domain" description="Acyl-CoA oxidase/dehydrogenase middle" evidence="3">
    <location>
        <begin position="141"/>
        <end position="219"/>
    </location>
</feature>
<dbReference type="EMBL" id="BAAALS010000016">
    <property type="protein sequence ID" value="GAA1760221.1"/>
    <property type="molecule type" value="Genomic_DNA"/>
</dbReference>
<dbReference type="Gene3D" id="1.20.140.10">
    <property type="entry name" value="Butyryl-CoA Dehydrogenase, subunit A, domain 3"/>
    <property type="match status" value="1"/>
</dbReference>
<dbReference type="InterPro" id="IPR036250">
    <property type="entry name" value="AcylCo_DH-like_C"/>
</dbReference>
<protein>
    <submittedName>
        <fullName evidence="5">SfnB family sulfur acquisition oxidoreductase</fullName>
    </submittedName>
</protein>
<accession>A0ABN2KMA8</accession>
<dbReference type="InterPro" id="IPR006091">
    <property type="entry name" value="Acyl-CoA_Oxase/DH_mid-dom"/>
</dbReference>
<dbReference type="Pfam" id="PF02770">
    <property type="entry name" value="Acyl-CoA_dh_M"/>
    <property type="match status" value="1"/>
</dbReference>
<organism evidence="5 6">
    <name type="scientific">Luedemannella helvata</name>
    <dbReference type="NCBI Taxonomy" id="349315"/>
    <lineage>
        <taxon>Bacteria</taxon>
        <taxon>Bacillati</taxon>
        <taxon>Actinomycetota</taxon>
        <taxon>Actinomycetes</taxon>
        <taxon>Micromonosporales</taxon>
        <taxon>Micromonosporaceae</taxon>
        <taxon>Luedemannella</taxon>
    </lineage>
</organism>
<dbReference type="SUPFAM" id="SSF56645">
    <property type="entry name" value="Acyl-CoA dehydrogenase NM domain-like"/>
    <property type="match status" value="1"/>
</dbReference>
<evidence type="ECO:0000313" key="5">
    <source>
        <dbReference type="EMBL" id="GAA1760221.1"/>
    </source>
</evidence>
<dbReference type="InterPro" id="IPR009100">
    <property type="entry name" value="AcylCoA_DH/oxidase_NM_dom_sf"/>
</dbReference>
<comment type="caution">
    <text evidence="5">The sequence shown here is derived from an EMBL/GenBank/DDBJ whole genome shotgun (WGS) entry which is preliminary data.</text>
</comment>
<dbReference type="PANTHER" id="PTHR48083">
    <property type="entry name" value="MEDIUM-CHAIN SPECIFIC ACYL-COA DEHYDROGENASE, MITOCHONDRIAL-RELATED"/>
    <property type="match status" value="1"/>
</dbReference>
<dbReference type="InterPro" id="IPR050741">
    <property type="entry name" value="Acyl-CoA_dehydrogenase"/>
</dbReference>
<gene>
    <name evidence="5" type="ORF">GCM10009681_34290</name>
</gene>
<keyword evidence="2" id="KW-0560">Oxidoreductase</keyword>
<dbReference type="Gene3D" id="2.40.110.10">
    <property type="entry name" value="Butyryl-CoA Dehydrogenase, subunit A, domain 2"/>
    <property type="match status" value="1"/>
</dbReference>
<evidence type="ECO:0000259" key="3">
    <source>
        <dbReference type="Pfam" id="PF02770"/>
    </source>
</evidence>
<name>A0ABN2KMA8_9ACTN</name>
<dbReference type="Gene3D" id="1.10.540.10">
    <property type="entry name" value="Acyl-CoA dehydrogenase/oxidase, N-terminal domain"/>
    <property type="match status" value="1"/>
</dbReference>
<evidence type="ECO:0000256" key="1">
    <source>
        <dbReference type="ARBA" id="ARBA00022630"/>
    </source>
</evidence>
<dbReference type="InterPro" id="IPR037069">
    <property type="entry name" value="AcylCoA_DH/ox_N_sf"/>
</dbReference>
<evidence type="ECO:0000259" key="4">
    <source>
        <dbReference type="Pfam" id="PF02771"/>
    </source>
</evidence>
<reference evidence="5 6" key="1">
    <citation type="journal article" date="2019" name="Int. J. Syst. Evol. Microbiol.">
        <title>The Global Catalogue of Microorganisms (GCM) 10K type strain sequencing project: providing services to taxonomists for standard genome sequencing and annotation.</title>
        <authorList>
            <consortium name="The Broad Institute Genomics Platform"/>
            <consortium name="The Broad Institute Genome Sequencing Center for Infectious Disease"/>
            <person name="Wu L."/>
            <person name="Ma J."/>
        </authorList>
    </citation>
    <scope>NUCLEOTIDE SEQUENCE [LARGE SCALE GENOMIC DNA]</scope>
    <source>
        <strain evidence="5 6">JCM 13249</strain>
    </source>
</reference>
<dbReference type="SUPFAM" id="SSF47203">
    <property type="entry name" value="Acyl-CoA dehydrogenase C-terminal domain-like"/>
    <property type="match status" value="1"/>
</dbReference>
<proteinExistence type="predicted"/>
<dbReference type="PIRSF" id="PIRSF016578">
    <property type="entry name" value="HsaA"/>
    <property type="match status" value="1"/>
</dbReference>
<keyword evidence="6" id="KW-1185">Reference proteome</keyword>
<dbReference type="InterPro" id="IPR013786">
    <property type="entry name" value="AcylCoA_DH/ox_N"/>
</dbReference>
<keyword evidence="1" id="KW-0285">Flavoprotein</keyword>
<dbReference type="Pfam" id="PF02771">
    <property type="entry name" value="Acyl-CoA_dh_N"/>
    <property type="match status" value="1"/>
</dbReference>
<dbReference type="Proteomes" id="UP001500655">
    <property type="component" value="Unassembled WGS sequence"/>
</dbReference>
<dbReference type="InterPro" id="IPR046373">
    <property type="entry name" value="Acyl-CoA_Oxase/DH_mid-dom_sf"/>
</dbReference>
<dbReference type="RefSeq" id="WP_344082730.1">
    <property type="nucleotide sequence ID" value="NZ_BAAALS010000016.1"/>
</dbReference>
<dbReference type="PANTHER" id="PTHR48083:SF19">
    <property type="entry name" value="FLAVIN-DEPENDENT MONOOXYGENASE, OXYGENASE SUBUNIT HSAA"/>
    <property type="match status" value="1"/>
</dbReference>
<evidence type="ECO:0000256" key="2">
    <source>
        <dbReference type="ARBA" id="ARBA00023002"/>
    </source>
</evidence>